<dbReference type="GO" id="GO:0032259">
    <property type="term" value="P:methylation"/>
    <property type="evidence" value="ECO:0007669"/>
    <property type="project" value="UniProtKB-KW"/>
</dbReference>
<dbReference type="SUPFAM" id="SSF53335">
    <property type="entry name" value="S-adenosyl-L-methionine-dependent methyltransferases"/>
    <property type="match status" value="1"/>
</dbReference>
<sequence length="283" mass="31984">MSIITTRKTVIFSLFFAGLTWLCPPVVAEEPKLVLQQLADADQRSKEHKLRNKYRNPAETLLFFGIQPQMSVLEIWPGHGWYTEILAPFLKDQGNLTLAQFRHNDGSLKDERSIFWARVSERLTQRVAEQSDYFGEVTNIELDPPRFSPPQQEQFDMVLTFRNAHIWNESGHLYGTLQSIFQALKPGGVLGMVEHRSARLSDISSSAVEGYLDEAYVIQAAEQAGFELVASSEINANPADTKNYPKGVYALPPTLAMGQYNKAQYIAIGESDRMTLKFIKPLE</sequence>
<dbReference type="STRING" id="173990.SAMN05660691_01426"/>
<dbReference type="Gene3D" id="3.40.50.150">
    <property type="entry name" value="Vaccinia Virus protein VP39"/>
    <property type="match status" value="1"/>
</dbReference>
<dbReference type="GO" id="GO:0008168">
    <property type="term" value="F:methyltransferase activity"/>
    <property type="evidence" value="ECO:0007669"/>
    <property type="project" value="UniProtKB-KW"/>
</dbReference>
<organism evidence="1 2">
    <name type="scientific">Rheinheimera pacifica</name>
    <dbReference type="NCBI Taxonomy" id="173990"/>
    <lineage>
        <taxon>Bacteria</taxon>
        <taxon>Pseudomonadati</taxon>
        <taxon>Pseudomonadota</taxon>
        <taxon>Gammaproteobacteria</taxon>
        <taxon>Chromatiales</taxon>
        <taxon>Chromatiaceae</taxon>
        <taxon>Rheinheimera</taxon>
    </lineage>
</organism>
<dbReference type="AlphaFoldDB" id="A0A1H6L3G4"/>
<evidence type="ECO:0000313" key="2">
    <source>
        <dbReference type="Proteomes" id="UP000199371"/>
    </source>
</evidence>
<dbReference type="InterPro" id="IPR016980">
    <property type="entry name" value="S-AdoMet-dep_MeTrfase_Alr7345"/>
</dbReference>
<keyword evidence="1" id="KW-0808">Transferase</keyword>
<dbReference type="InterPro" id="IPR029063">
    <property type="entry name" value="SAM-dependent_MTases_sf"/>
</dbReference>
<reference evidence="2" key="1">
    <citation type="submission" date="2016-10" db="EMBL/GenBank/DDBJ databases">
        <authorList>
            <person name="Varghese N."/>
            <person name="Submissions S."/>
        </authorList>
    </citation>
    <scope>NUCLEOTIDE SEQUENCE [LARGE SCALE GENOMIC DNA]</scope>
    <source>
        <strain evidence="2">DSM 17616</strain>
    </source>
</reference>
<dbReference type="EMBL" id="FNXF01000004">
    <property type="protein sequence ID" value="SEH78894.1"/>
    <property type="molecule type" value="Genomic_DNA"/>
</dbReference>
<name>A0A1H6L3G4_9GAMM</name>
<accession>A0A1H6L3G4</accession>
<dbReference type="Proteomes" id="UP000199371">
    <property type="component" value="Unassembled WGS sequence"/>
</dbReference>
<keyword evidence="1" id="KW-0489">Methyltransferase</keyword>
<evidence type="ECO:0000313" key="1">
    <source>
        <dbReference type="EMBL" id="SEH78894.1"/>
    </source>
</evidence>
<proteinExistence type="predicted"/>
<gene>
    <name evidence="1" type="ORF">SAMN05660691_01426</name>
</gene>
<protein>
    <submittedName>
        <fullName evidence="1">Predicted methyltransferase</fullName>
    </submittedName>
</protein>
<keyword evidence="2" id="KW-1185">Reference proteome</keyword>
<dbReference type="PIRSF" id="PIRSF031679">
    <property type="entry name" value="Mtase_Alr7345_prd"/>
    <property type="match status" value="1"/>
</dbReference>
<dbReference type="RefSeq" id="WP_245728293.1">
    <property type="nucleotide sequence ID" value="NZ_FNXF01000004.1"/>
</dbReference>